<gene>
    <name evidence="1" type="ORF">ACFS6J_13305</name>
</gene>
<dbReference type="EMBL" id="JBHUPA010000007">
    <property type="protein sequence ID" value="MFD2962770.1"/>
    <property type="molecule type" value="Genomic_DNA"/>
</dbReference>
<dbReference type="RefSeq" id="WP_377611012.1">
    <property type="nucleotide sequence ID" value="NZ_JBHUPA010000007.1"/>
</dbReference>
<comment type="caution">
    <text evidence="1">The sequence shown here is derived from an EMBL/GenBank/DDBJ whole genome shotgun (WGS) entry which is preliminary data.</text>
</comment>
<accession>A0ABW6B4F6</accession>
<sequence length="105" mass="11827">MKKTKPIPRPITKSNKLFDAVNALLAKRGPNGKPLMVRAGSNFMTYPELIAGPEKENFVKNLFYYLRLKGFISEHGTMYIKDIEDGSTIAEYSNKYGAILVNNQV</sequence>
<proteinExistence type="predicted"/>
<name>A0ABW6B4F6_9SPHI</name>
<reference evidence="2" key="1">
    <citation type="journal article" date="2019" name="Int. J. Syst. Evol. Microbiol.">
        <title>The Global Catalogue of Microorganisms (GCM) 10K type strain sequencing project: providing services to taxonomists for standard genome sequencing and annotation.</title>
        <authorList>
            <consortium name="The Broad Institute Genomics Platform"/>
            <consortium name="The Broad Institute Genome Sequencing Center for Infectious Disease"/>
            <person name="Wu L."/>
            <person name="Ma J."/>
        </authorList>
    </citation>
    <scope>NUCLEOTIDE SEQUENCE [LARGE SCALE GENOMIC DNA]</scope>
    <source>
        <strain evidence="2">KCTC 23098</strain>
    </source>
</reference>
<evidence type="ECO:0000313" key="1">
    <source>
        <dbReference type="EMBL" id="MFD2962770.1"/>
    </source>
</evidence>
<keyword evidence="2" id="KW-1185">Reference proteome</keyword>
<protein>
    <submittedName>
        <fullName evidence="1">Uncharacterized protein</fullName>
    </submittedName>
</protein>
<organism evidence="1 2">
    <name type="scientific">Olivibacter jilunii</name>
    <dbReference type="NCBI Taxonomy" id="985016"/>
    <lineage>
        <taxon>Bacteria</taxon>
        <taxon>Pseudomonadati</taxon>
        <taxon>Bacteroidota</taxon>
        <taxon>Sphingobacteriia</taxon>
        <taxon>Sphingobacteriales</taxon>
        <taxon>Sphingobacteriaceae</taxon>
        <taxon>Olivibacter</taxon>
    </lineage>
</organism>
<dbReference type="Proteomes" id="UP001597560">
    <property type="component" value="Unassembled WGS sequence"/>
</dbReference>
<evidence type="ECO:0000313" key="2">
    <source>
        <dbReference type="Proteomes" id="UP001597560"/>
    </source>
</evidence>